<reference evidence="2" key="1">
    <citation type="submission" date="2023-03" db="EMBL/GenBank/DDBJ databases">
        <title>Massive genome expansion in bonnet fungi (Mycena s.s.) driven by repeated elements and novel gene families across ecological guilds.</title>
        <authorList>
            <consortium name="Lawrence Berkeley National Laboratory"/>
            <person name="Harder C.B."/>
            <person name="Miyauchi S."/>
            <person name="Viragh M."/>
            <person name="Kuo A."/>
            <person name="Thoen E."/>
            <person name="Andreopoulos B."/>
            <person name="Lu D."/>
            <person name="Skrede I."/>
            <person name="Drula E."/>
            <person name="Henrissat B."/>
            <person name="Morin E."/>
            <person name="Kohler A."/>
            <person name="Barry K."/>
            <person name="LaButti K."/>
            <person name="Morin E."/>
            <person name="Salamov A."/>
            <person name="Lipzen A."/>
            <person name="Mereny Z."/>
            <person name="Hegedus B."/>
            <person name="Baldrian P."/>
            <person name="Stursova M."/>
            <person name="Weitz H."/>
            <person name="Taylor A."/>
            <person name="Grigoriev I.V."/>
            <person name="Nagy L.G."/>
            <person name="Martin F."/>
            <person name="Kauserud H."/>
        </authorList>
    </citation>
    <scope>NUCLEOTIDE SEQUENCE</scope>
    <source>
        <strain evidence="2">CBHHK002</strain>
    </source>
</reference>
<name>A0AAD7ABZ0_9AGAR</name>
<feature type="region of interest" description="Disordered" evidence="1">
    <location>
        <begin position="22"/>
        <end position="56"/>
    </location>
</feature>
<evidence type="ECO:0000256" key="1">
    <source>
        <dbReference type="SAM" id="MobiDB-lite"/>
    </source>
</evidence>
<feature type="compositionally biased region" description="Basic and acidic residues" evidence="1">
    <location>
        <begin position="23"/>
        <end position="35"/>
    </location>
</feature>
<evidence type="ECO:0000313" key="3">
    <source>
        <dbReference type="Proteomes" id="UP001218218"/>
    </source>
</evidence>
<proteinExistence type="predicted"/>
<gene>
    <name evidence="2" type="ORF">DFH08DRAFT_854147</name>
</gene>
<keyword evidence="3" id="KW-1185">Reference proteome</keyword>
<comment type="caution">
    <text evidence="2">The sequence shown here is derived from an EMBL/GenBank/DDBJ whole genome shotgun (WGS) entry which is preliminary data.</text>
</comment>
<protein>
    <submittedName>
        <fullName evidence="2">Uncharacterized protein</fullName>
    </submittedName>
</protein>
<evidence type="ECO:0000313" key="2">
    <source>
        <dbReference type="EMBL" id="KAJ7354054.1"/>
    </source>
</evidence>
<accession>A0AAD7ABZ0</accession>
<dbReference type="Proteomes" id="UP001218218">
    <property type="component" value="Unassembled WGS sequence"/>
</dbReference>
<organism evidence="2 3">
    <name type="scientific">Mycena albidolilacea</name>
    <dbReference type="NCBI Taxonomy" id="1033008"/>
    <lineage>
        <taxon>Eukaryota</taxon>
        <taxon>Fungi</taxon>
        <taxon>Dikarya</taxon>
        <taxon>Basidiomycota</taxon>
        <taxon>Agaricomycotina</taxon>
        <taxon>Agaricomycetes</taxon>
        <taxon>Agaricomycetidae</taxon>
        <taxon>Agaricales</taxon>
        <taxon>Marasmiineae</taxon>
        <taxon>Mycenaceae</taxon>
        <taxon>Mycena</taxon>
    </lineage>
</organism>
<sequence length="324" mass="36627">MESVFSIGPEESMTDQMLEGIEIESHRERQREAQRSRSARQTSTERASRRKTNAGAMRAARNATLGPLHNIENWWILKGEQCHDRCFVCGPKGSHYLPPLPPYPEEWDTFIHDRKTATLSRKFNQLFSLTALGVHDGDFMHFSPGVSAVTLNGGRTYHRILPAHEGQHAIRWFIHDPHAMFARGDDLQIPQAWINSALAGLERVNPFILELENMNAYDGDEDIALHLQYSDANPSAEIAAIISLAPAALPTRRKLVIRKKGADTPVFLDLFSPFVEPLHYLLLLPHGTLGWSPNCLNAAGNKFSQARWHRSRFFLNAEQMSIFS</sequence>
<dbReference type="EMBL" id="JARIHO010000010">
    <property type="protein sequence ID" value="KAJ7354054.1"/>
    <property type="molecule type" value="Genomic_DNA"/>
</dbReference>
<dbReference type="AlphaFoldDB" id="A0AAD7ABZ0"/>